<dbReference type="InterPro" id="IPR024163">
    <property type="entry name" value="Aerotolerance_reg_N"/>
</dbReference>
<feature type="transmembrane region" description="Helical" evidence="5">
    <location>
        <begin position="310"/>
        <end position="328"/>
    </location>
</feature>
<keyword evidence="2 5" id="KW-0812">Transmembrane</keyword>
<gene>
    <name evidence="7" type="ORF">SAMN05444359_12417</name>
</gene>
<dbReference type="PROSITE" id="PS50234">
    <property type="entry name" value="VWFA"/>
    <property type="match status" value="1"/>
</dbReference>
<dbReference type="Pfam" id="PF07584">
    <property type="entry name" value="BatA"/>
    <property type="match status" value="1"/>
</dbReference>
<proteinExistence type="predicted"/>
<keyword evidence="3 5" id="KW-1133">Transmembrane helix</keyword>
<feature type="transmembrane region" description="Helical" evidence="5">
    <location>
        <begin position="59"/>
        <end position="78"/>
    </location>
</feature>
<dbReference type="PANTHER" id="PTHR22550:SF5">
    <property type="entry name" value="LEUCINE ZIPPER PROTEIN 4"/>
    <property type="match status" value="1"/>
</dbReference>
<organism evidence="7 8">
    <name type="scientific">Neolewinella agarilytica</name>
    <dbReference type="NCBI Taxonomy" id="478744"/>
    <lineage>
        <taxon>Bacteria</taxon>
        <taxon>Pseudomonadati</taxon>
        <taxon>Bacteroidota</taxon>
        <taxon>Saprospiria</taxon>
        <taxon>Saprospirales</taxon>
        <taxon>Lewinellaceae</taxon>
        <taxon>Neolewinella</taxon>
    </lineage>
</organism>
<keyword evidence="1" id="KW-1003">Cell membrane</keyword>
<evidence type="ECO:0000313" key="8">
    <source>
        <dbReference type="Proteomes" id="UP000199021"/>
    </source>
</evidence>
<protein>
    <submittedName>
        <fullName evidence="7">Ca-activated chloride channel family protein</fullName>
    </submittedName>
</protein>
<dbReference type="InterPro" id="IPR036465">
    <property type="entry name" value="vWFA_dom_sf"/>
</dbReference>
<evidence type="ECO:0000259" key="6">
    <source>
        <dbReference type="PROSITE" id="PS50234"/>
    </source>
</evidence>
<dbReference type="EMBL" id="FOFB01000024">
    <property type="protein sequence ID" value="SER10177.1"/>
    <property type="molecule type" value="Genomic_DNA"/>
</dbReference>
<evidence type="ECO:0000313" key="7">
    <source>
        <dbReference type="EMBL" id="SER10177.1"/>
    </source>
</evidence>
<dbReference type="InParanoid" id="A0A1H9LG48"/>
<dbReference type="Pfam" id="PF13519">
    <property type="entry name" value="VWA_2"/>
    <property type="match status" value="1"/>
</dbReference>
<dbReference type="AlphaFoldDB" id="A0A1H9LG48"/>
<dbReference type="InterPro" id="IPR050768">
    <property type="entry name" value="UPF0353/GerABKA_families"/>
</dbReference>
<feature type="domain" description="VWFA" evidence="6">
    <location>
        <begin position="91"/>
        <end position="291"/>
    </location>
</feature>
<keyword evidence="4 5" id="KW-0472">Membrane</keyword>
<dbReference type="Gene3D" id="3.40.50.410">
    <property type="entry name" value="von Willebrand factor, type A domain"/>
    <property type="match status" value="1"/>
</dbReference>
<name>A0A1H9LG48_9BACT</name>
<feature type="transmembrane region" description="Helical" evidence="5">
    <location>
        <begin position="6"/>
        <end position="27"/>
    </location>
</feature>
<dbReference type="SMART" id="SM00327">
    <property type="entry name" value="VWA"/>
    <property type="match status" value="1"/>
</dbReference>
<keyword evidence="8" id="KW-1185">Reference proteome</keyword>
<evidence type="ECO:0000256" key="1">
    <source>
        <dbReference type="ARBA" id="ARBA00022475"/>
    </source>
</evidence>
<dbReference type="SUPFAM" id="SSF53300">
    <property type="entry name" value="vWA-like"/>
    <property type="match status" value="1"/>
</dbReference>
<accession>A0A1H9LG48</accession>
<dbReference type="Proteomes" id="UP000199021">
    <property type="component" value="Unassembled WGS sequence"/>
</dbReference>
<evidence type="ECO:0000256" key="4">
    <source>
        <dbReference type="ARBA" id="ARBA00023136"/>
    </source>
</evidence>
<dbReference type="OrthoDB" id="6206554at2"/>
<dbReference type="PANTHER" id="PTHR22550">
    <property type="entry name" value="SPORE GERMINATION PROTEIN"/>
    <property type="match status" value="1"/>
</dbReference>
<dbReference type="RefSeq" id="WP_090171588.1">
    <property type="nucleotide sequence ID" value="NZ_FOFB01000024.1"/>
</dbReference>
<evidence type="ECO:0000256" key="2">
    <source>
        <dbReference type="ARBA" id="ARBA00022692"/>
    </source>
</evidence>
<dbReference type="STRING" id="478744.SAMN05444359_12417"/>
<evidence type="ECO:0000256" key="5">
    <source>
        <dbReference type="SAM" id="Phobius"/>
    </source>
</evidence>
<evidence type="ECO:0000256" key="3">
    <source>
        <dbReference type="ARBA" id="ARBA00022989"/>
    </source>
</evidence>
<reference evidence="8" key="1">
    <citation type="submission" date="2016-10" db="EMBL/GenBank/DDBJ databases">
        <authorList>
            <person name="Varghese N."/>
            <person name="Submissions S."/>
        </authorList>
    </citation>
    <scope>NUCLEOTIDE SEQUENCE [LARGE SCALE GENOMIC DNA]</scope>
    <source>
        <strain evidence="8">DSM 24740</strain>
    </source>
</reference>
<sequence length="341" mass="37665">MFRLENPEYLWILLALPVLAALFFWYWNRRRVALEKFADRELLDHLAPGMNRRLPWTKFSLLLLAIPFLALAMANPQWAAERQEIKRRGIDVVIGLDVSNSMLAEDVQPSRMERARYFASTLVDELVGNNIGVELFTCTSLMQAPLTTDYAFVKSVISAAGPYQISAQGTNLGEAIARAEEAYEEGSANHRALILISDGEDHDGSAAAAASAAHDEGLMIYTVGVGKQEGSFMPLTLTNGRKDYVRETGGGPATTNADPATLEAIAASGGGQYYPLSGDSKALATAIRAKVDRIEKQEFESQSFSTYDSYFYWFLAPAIVLLLIEFMLSRKDLRKAAEFEV</sequence>
<dbReference type="InterPro" id="IPR002035">
    <property type="entry name" value="VWF_A"/>
</dbReference>